<evidence type="ECO:0000313" key="4">
    <source>
        <dbReference type="Proteomes" id="UP000195947"/>
    </source>
</evidence>
<organism evidence="3 5">
    <name type="scientific">Trichococcus flocculiformis</name>
    <dbReference type="NCBI Taxonomy" id="82803"/>
    <lineage>
        <taxon>Bacteria</taxon>
        <taxon>Bacillati</taxon>
        <taxon>Bacillota</taxon>
        <taxon>Bacilli</taxon>
        <taxon>Lactobacillales</taxon>
        <taxon>Carnobacteriaceae</taxon>
        <taxon>Trichococcus</taxon>
    </lineage>
</organism>
<proteinExistence type="predicted"/>
<dbReference type="EMBL" id="FOQC01000032">
    <property type="protein sequence ID" value="SFH98707.1"/>
    <property type="molecule type" value="Genomic_DNA"/>
</dbReference>
<evidence type="ECO:0000313" key="2">
    <source>
        <dbReference type="EMBL" id="CZQ93935.1"/>
    </source>
</evidence>
<evidence type="ECO:0000313" key="5">
    <source>
        <dbReference type="Proteomes" id="UP000199686"/>
    </source>
</evidence>
<comment type="caution">
    <text evidence="3">The sequence shown here is derived from an EMBL/GenBank/DDBJ whole genome shotgun (WGS) entry which is preliminary data.</text>
</comment>
<evidence type="ECO:0000313" key="3">
    <source>
        <dbReference type="EMBL" id="SFH98707.1"/>
    </source>
</evidence>
<reference evidence="2 4" key="1">
    <citation type="submission" date="2016-02" db="EMBL/GenBank/DDBJ databases">
        <authorList>
            <person name="Strepis N."/>
        </authorList>
    </citation>
    <scope>NUCLEOTIDE SEQUENCE [LARGE SCALE GENOMIC DNA]</scope>
    <source>
        <strain evidence="2">Trichococcus flocculiformis</strain>
    </source>
</reference>
<evidence type="ECO:0008006" key="6">
    <source>
        <dbReference type="Google" id="ProtNLM"/>
    </source>
</evidence>
<gene>
    <name evidence="3" type="ORF">SAMN04488507_103225</name>
    <name evidence="2" type="ORF">TFLO_1722</name>
</gene>
<keyword evidence="4" id="KW-1185">Reference proteome</keyword>
<protein>
    <recommendedName>
        <fullName evidence="6">Integral membrane protein</fullName>
    </recommendedName>
</protein>
<keyword evidence="1" id="KW-0472">Membrane</keyword>
<dbReference type="AlphaFoldDB" id="A0AB38BJM3"/>
<feature type="transmembrane region" description="Helical" evidence="1">
    <location>
        <begin position="12"/>
        <end position="30"/>
    </location>
</feature>
<feature type="transmembrane region" description="Helical" evidence="1">
    <location>
        <begin position="42"/>
        <end position="66"/>
    </location>
</feature>
<reference evidence="3 5" key="2">
    <citation type="submission" date="2016-10" db="EMBL/GenBank/DDBJ databases">
        <authorList>
            <person name="Varghese N."/>
            <person name="Submissions S."/>
        </authorList>
    </citation>
    <scope>NUCLEOTIDE SEQUENCE [LARGE SCALE GENOMIC DNA]</scope>
    <source>
        <strain evidence="3 5">DSM 2094</strain>
    </source>
</reference>
<name>A0AB38BJM3_9LACT</name>
<keyword evidence="1" id="KW-0812">Transmembrane</keyword>
<evidence type="ECO:0000256" key="1">
    <source>
        <dbReference type="SAM" id="Phobius"/>
    </source>
</evidence>
<dbReference type="Proteomes" id="UP000199686">
    <property type="component" value="Unassembled WGS sequence"/>
</dbReference>
<sequence>MRNALRSFAKISLTFVFWFVINEVVSFLFGNRIPLPTIEDSSIILFYFLIFLFELVLSCLLTYFVFTIARK</sequence>
<accession>A0AB38BJM3</accession>
<keyword evidence="1" id="KW-1133">Transmembrane helix</keyword>
<dbReference type="Proteomes" id="UP000195947">
    <property type="component" value="Unassembled WGS sequence"/>
</dbReference>
<dbReference type="EMBL" id="FJMZ01000018">
    <property type="protein sequence ID" value="CZQ93935.1"/>
    <property type="molecule type" value="Genomic_DNA"/>
</dbReference>